<dbReference type="GO" id="GO:0000976">
    <property type="term" value="F:transcription cis-regulatory region binding"/>
    <property type="evidence" value="ECO:0007669"/>
    <property type="project" value="TreeGrafter"/>
</dbReference>
<evidence type="ECO:0000313" key="11">
    <source>
        <dbReference type="Proteomes" id="UP000095767"/>
    </source>
</evidence>
<organism evidence="10 11">
    <name type="scientific">Dichanthelium oligosanthes</name>
    <dbReference type="NCBI Taxonomy" id="888268"/>
    <lineage>
        <taxon>Eukaryota</taxon>
        <taxon>Viridiplantae</taxon>
        <taxon>Streptophyta</taxon>
        <taxon>Embryophyta</taxon>
        <taxon>Tracheophyta</taxon>
        <taxon>Spermatophyta</taxon>
        <taxon>Magnoliopsida</taxon>
        <taxon>Liliopsida</taxon>
        <taxon>Poales</taxon>
        <taxon>Poaceae</taxon>
        <taxon>PACMAD clade</taxon>
        <taxon>Panicoideae</taxon>
        <taxon>Panicodae</taxon>
        <taxon>Paniceae</taxon>
        <taxon>Dichantheliinae</taxon>
        <taxon>Dichanthelium</taxon>
    </lineage>
</organism>
<evidence type="ECO:0000256" key="2">
    <source>
        <dbReference type="ARBA" id="ARBA00023015"/>
    </source>
</evidence>
<dbReference type="PANTHER" id="PTHR31307">
    <property type="entry name" value="TRIHELIX TRANSCRIPTION FACTOR ASIL2"/>
    <property type="match status" value="1"/>
</dbReference>
<reference evidence="10 11" key="1">
    <citation type="submission" date="2016-09" db="EMBL/GenBank/DDBJ databases">
        <title>The draft genome of Dichanthelium oligosanthes: A C3 panicoid grass species.</title>
        <authorList>
            <person name="Studer A.J."/>
            <person name="Schnable J.C."/>
            <person name="Brutnell T.P."/>
        </authorList>
    </citation>
    <scope>NUCLEOTIDE SEQUENCE [LARGE SCALE GENOMIC DNA]</scope>
    <source>
        <strain evidence="11">cv. Kellogg 1175</strain>
        <tissue evidence="10">Leaf</tissue>
    </source>
</reference>
<proteinExistence type="predicted"/>
<keyword evidence="6" id="KW-0539">Nucleus</keyword>
<evidence type="ECO:0000256" key="4">
    <source>
        <dbReference type="ARBA" id="ARBA00023125"/>
    </source>
</evidence>
<evidence type="ECO:0000256" key="1">
    <source>
        <dbReference type="ARBA" id="ARBA00004123"/>
    </source>
</evidence>
<dbReference type="GO" id="GO:0005634">
    <property type="term" value="C:nucleus"/>
    <property type="evidence" value="ECO:0007669"/>
    <property type="project" value="UniProtKB-SubCell"/>
</dbReference>
<evidence type="ECO:0000256" key="8">
    <source>
        <dbReference type="SAM" id="MobiDB-lite"/>
    </source>
</evidence>
<keyword evidence="3 7" id="KW-0175">Coiled coil</keyword>
<evidence type="ECO:0000259" key="9">
    <source>
        <dbReference type="Pfam" id="PF13837"/>
    </source>
</evidence>
<feature type="region of interest" description="Disordered" evidence="8">
    <location>
        <begin position="193"/>
        <end position="245"/>
    </location>
</feature>
<evidence type="ECO:0000256" key="6">
    <source>
        <dbReference type="ARBA" id="ARBA00023242"/>
    </source>
</evidence>
<evidence type="ECO:0000313" key="10">
    <source>
        <dbReference type="EMBL" id="OEL28225.1"/>
    </source>
</evidence>
<feature type="region of interest" description="Disordered" evidence="8">
    <location>
        <begin position="129"/>
        <end position="174"/>
    </location>
</feature>
<dbReference type="Proteomes" id="UP000095767">
    <property type="component" value="Unassembled WGS sequence"/>
</dbReference>
<dbReference type="STRING" id="888268.A0A1E5VSX4"/>
<feature type="compositionally biased region" description="Pro residues" evidence="8">
    <location>
        <begin position="158"/>
        <end position="169"/>
    </location>
</feature>
<feature type="domain" description="Myb/SANT-like DNA-binding" evidence="9">
    <location>
        <begin position="35"/>
        <end position="124"/>
    </location>
</feature>
<accession>A0A1E5VSX4</accession>
<keyword evidence="11" id="KW-1185">Reference proteome</keyword>
<keyword evidence="5" id="KW-0804">Transcription</keyword>
<evidence type="ECO:0000256" key="7">
    <source>
        <dbReference type="SAM" id="Coils"/>
    </source>
</evidence>
<evidence type="ECO:0000256" key="5">
    <source>
        <dbReference type="ARBA" id="ARBA00023163"/>
    </source>
</evidence>
<comment type="subcellular location">
    <subcellularLocation>
        <location evidence="1">Nucleus</location>
    </subcellularLocation>
</comment>
<evidence type="ECO:0000256" key="3">
    <source>
        <dbReference type="ARBA" id="ARBA00023054"/>
    </source>
</evidence>
<protein>
    <submittedName>
        <fullName evidence="10">Trihelix transcription factor ASIL2</fullName>
    </submittedName>
</protein>
<dbReference type="Pfam" id="PF13837">
    <property type="entry name" value="Myb_DNA-bind_4"/>
    <property type="match status" value="1"/>
</dbReference>
<comment type="caution">
    <text evidence="10">The sequence shown here is derived from an EMBL/GenBank/DDBJ whole genome shotgun (WGS) entry which is preliminary data.</text>
</comment>
<feature type="compositionally biased region" description="Low complexity" evidence="8">
    <location>
        <begin position="212"/>
        <end position="228"/>
    </location>
</feature>
<dbReference type="AlphaFoldDB" id="A0A1E5VSX4"/>
<dbReference type="EMBL" id="LWDX02030518">
    <property type="protein sequence ID" value="OEL28225.1"/>
    <property type="molecule type" value="Genomic_DNA"/>
</dbReference>
<sequence>MEVREMALAAAAAAAVGGGGGKLPPPNPNLPYREDCWSDGETTALVNAWGSRYVELNRGNLRQKQWQEVADAVNSRGGPSVRRRPPRTDVQCKNRVDTLKKKYKAERARNSPSGWSFFHELDRLVGPTLSASASKRPSPSAPQFALPFHPPAVRNHPTPSPSPPPPMALPLPNYNRRSPLPAAALIHQAAAAAAAPVSDSEDSDDAGANNNHNSQRSPSHSLSSLSGNNKKRSRDESGSGGDKGFGELARAIEAFAEMYERVESAKQKHALEMERQRIEFLKQLEVKRMENFADAHVKLARAKRPKKTTGGAADGAGAMELVATVASLPFVSTSTFL</sequence>
<gene>
    <name evidence="10" type="ORF">BAE44_0010756</name>
</gene>
<keyword evidence="4" id="KW-0238">DNA-binding</keyword>
<dbReference type="InterPro" id="IPR044822">
    <property type="entry name" value="Myb_DNA-bind_4"/>
</dbReference>
<dbReference type="OrthoDB" id="2019351at2759"/>
<dbReference type="Gene3D" id="1.10.10.60">
    <property type="entry name" value="Homeodomain-like"/>
    <property type="match status" value="1"/>
</dbReference>
<keyword evidence="2" id="KW-0805">Transcription regulation</keyword>
<dbReference type="PANTHER" id="PTHR31307:SF16">
    <property type="entry name" value="OS05G0560600 PROTEIN"/>
    <property type="match status" value="1"/>
</dbReference>
<name>A0A1E5VSX4_9POAL</name>
<feature type="coiled-coil region" evidence="7">
    <location>
        <begin position="248"/>
        <end position="279"/>
    </location>
</feature>
<feature type="compositionally biased region" description="Low complexity" evidence="8">
    <location>
        <begin position="130"/>
        <end position="142"/>
    </location>
</feature>
<dbReference type="FunFam" id="1.10.10.60:FF:000104">
    <property type="entry name" value="trihelix transcription factor ASIL2"/>
    <property type="match status" value="1"/>
</dbReference>
<dbReference type="InterPro" id="IPR044823">
    <property type="entry name" value="ASIL1/2-like"/>
</dbReference>